<evidence type="ECO:0000256" key="1">
    <source>
        <dbReference type="SAM" id="Coils"/>
    </source>
</evidence>
<feature type="region of interest" description="Disordered" evidence="2">
    <location>
        <begin position="431"/>
        <end position="467"/>
    </location>
</feature>
<feature type="region of interest" description="Disordered" evidence="2">
    <location>
        <begin position="331"/>
        <end position="357"/>
    </location>
</feature>
<dbReference type="PANTHER" id="PTHR31005">
    <property type="entry name" value="DUF4139 DOMAIN-CONTAINING PROTEIN"/>
    <property type="match status" value="1"/>
</dbReference>
<evidence type="ECO:0000313" key="4">
    <source>
        <dbReference type="Proteomes" id="UP001164459"/>
    </source>
</evidence>
<dbReference type="Proteomes" id="UP001164459">
    <property type="component" value="Chromosome"/>
</dbReference>
<feature type="compositionally biased region" description="Pro residues" evidence="2">
    <location>
        <begin position="162"/>
        <end position="175"/>
    </location>
</feature>
<gene>
    <name evidence="3" type="ORF">O0S08_39335</name>
</gene>
<evidence type="ECO:0000313" key="3">
    <source>
        <dbReference type="EMBL" id="WAS92271.1"/>
    </source>
</evidence>
<dbReference type="PROSITE" id="PS51257">
    <property type="entry name" value="PROKAR_LIPOPROTEIN"/>
    <property type="match status" value="1"/>
</dbReference>
<reference evidence="3" key="1">
    <citation type="submission" date="2022-11" db="EMBL/GenBank/DDBJ databases">
        <title>Minimal conservation of predation-associated metabolite biosynthetic gene clusters underscores biosynthetic potential of Myxococcota including descriptions for ten novel species: Archangium lansinium sp. nov., Myxococcus landrumus sp. nov., Nannocystis bai.</title>
        <authorList>
            <person name="Ahearne A."/>
            <person name="Stevens C."/>
            <person name="Dowd S."/>
        </authorList>
    </citation>
    <scope>NUCLEOTIDE SEQUENCE</scope>
    <source>
        <strain evidence="3">Fl3</strain>
    </source>
</reference>
<evidence type="ECO:0000256" key="2">
    <source>
        <dbReference type="SAM" id="MobiDB-lite"/>
    </source>
</evidence>
<dbReference type="InterPro" id="IPR011935">
    <property type="entry name" value="CHP02231"/>
</dbReference>
<organism evidence="3 4">
    <name type="scientific">Nannocystis punicea</name>
    <dbReference type="NCBI Taxonomy" id="2995304"/>
    <lineage>
        <taxon>Bacteria</taxon>
        <taxon>Pseudomonadati</taxon>
        <taxon>Myxococcota</taxon>
        <taxon>Polyangia</taxon>
        <taxon>Nannocystales</taxon>
        <taxon>Nannocystaceae</taxon>
        <taxon>Nannocystis</taxon>
    </lineage>
</organism>
<sequence length="800" mass="86153">MTRGVSIDLAGDPSHVSRLASSALVALLLIGCAHGRNPYAATESSLGLDRVVLYRNGIGYFERRGEVKGDALVIKVRKDQVNDLLKSLTVIDRKSGQAVSVSMPLDPESWANAALSTLAPGQGSLAQVLDALRGTYVTLKTTQGKLRGRIVMVEAIVDEPDPTPPPSSERVPPPQGGARDYKVSLMDGKQLEVVRLSKVRGVTLQDGDLALQFHRTLDATAGEGMFQQVAVEIRLAGASSHDLVVSYVAAAPMWKPTYRVVLPEPGEKGPALLQAWAVVDNTSGEDWGKVSMSLTSGAPIAFRYDLHTPRTVGRTDLTEAGVQKRAAVAMGETSYQSGGDRDGDSIPDSLDQCPDNAETFNGYTDEDGCPDAAGAVVGQAAPAPPPPPAPDRWMTESEKKDAKRPMQKPKATTKTAGAVSANRSYDLEDERYGGGEMAKAEETAAAPPAMDQESLRRSTQASARAKSVSGLTRFDLNDRVTVPDGSSTMVAIVNQDVAAEQTFLFRPGGAGTGYEQNPYRVVRFKNTTPFVLEPGPIAIYAGGSFVGEGLSEAVGTQTSTTIPFAVEPSLLVSSQAQYTGDDMRIVKIVRGVIEVENFQRVATTWTVKGQPDPKGYSVLIRHPKQGGPYALKSKIDGLEELPDAYLVPIKVTGNATEGKVEVVEQTPSRNTITIWDGRVPQLLDALLRVPNLDAATRKKIEPLVRLRQEIARIDTEIEGFARQQAELDQRASETRQNLEAIKKDGAAGDLRGKLNKRLDEFTRDADKLGRSIVELQSKRLEKKIELEDSLQSIDLSAPTP</sequence>
<dbReference type="PANTHER" id="PTHR31005:SF8">
    <property type="entry name" value="DUF4139 DOMAIN-CONTAINING PROTEIN"/>
    <property type="match status" value="1"/>
</dbReference>
<feature type="compositionally biased region" description="Basic and acidic residues" evidence="2">
    <location>
        <begin position="393"/>
        <end position="404"/>
    </location>
</feature>
<name>A0ABY7GZ68_9BACT</name>
<feature type="region of interest" description="Disordered" evidence="2">
    <location>
        <begin position="378"/>
        <end position="419"/>
    </location>
</feature>
<keyword evidence="1" id="KW-0175">Coiled coil</keyword>
<accession>A0ABY7GZ68</accession>
<proteinExistence type="predicted"/>
<feature type="region of interest" description="Disordered" evidence="2">
    <location>
        <begin position="158"/>
        <end position="178"/>
    </location>
</feature>
<feature type="compositionally biased region" description="Basic and acidic residues" evidence="2">
    <location>
        <begin position="431"/>
        <end position="442"/>
    </location>
</feature>
<evidence type="ECO:0008006" key="5">
    <source>
        <dbReference type="Google" id="ProtNLM"/>
    </source>
</evidence>
<dbReference type="RefSeq" id="WP_269034620.1">
    <property type="nucleotide sequence ID" value="NZ_CP114040.1"/>
</dbReference>
<dbReference type="EMBL" id="CP114040">
    <property type="protein sequence ID" value="WAS92271.1"/>
    <property type="molecule type" value="Genomic_DNA"/>
</dbReference>
<dbReference type="InterPro" id="IPR028974">
    <property type="entry name" value="TSP_type-3_rpt"/>
</dbReference>
<dbReference type="Gene3D" id="4.10.1080.10">
    <property type="entry name" value="TSP type-3 repeat"/>
    <property type="match status" value="1"/>
</dbReference>
<protein>
    <recommendedName>
        <fullName evidence="5">DUF4139 domain-containing protein</fullName>
    </recommendedName>
</protein>
<keyword evidence="4" id="KW-1185">Reference proteome</keyword>
<feature type="coiled-coil region" evidence="1">
    <location>
        <begin position="703"/>
        <end position="778"/>
    </location>
</feature>